<evidence type="ECO:0000256" key="6">
    <source>
        <dbReference type="ARBA" id="ARBA00022989"/>
    </source>
</evidence>
<keyword evidence="3" id="KW-1003">Cell membrane</keyword>
<evidence type="ECO:0000256" key="1">
    <source>
        <dbReference type="ARBA" id="ARBA00004651"/>
    </source>
</evidence>
<comment type="caution">
    <text evidence="11">The sequence shown here is derived from an EMBL/GenBank/DDBJ whole genome shotgun (WGS) entry which is preliminary data.</text>
</comment>
<proteinExistence type="predicted"/>
<keyword evidence="7 10" id="KW-0472">Membrane</keyword>
<evidence type="ECO:0000256" key="8">
    <source>
        <dbReference type="ARBA" id="ARBA00039381"/>
    </source>
</evidence>
<evidence type="ECO:0000256" key="7">
    <source>
        <dbReference type="ARBA" id="ARBA00023136"/>
    </source>
</evidence>
<feature type="transmembrane region" description="Helical" evidence="10">
    <location>
        <begin position="306"/>
        <end position="323"/>
    </location>
</feature>
<keyword evidence="4" id="KW-0997">Cell inner membrane</keyword>
<evidence type="ECO:0000256" key="4">
    <source>
        <dbReference type="ARBA" id="ARBA00022519"/>
    </source>
</evidence>
<dbReference type="Proteomes" id="UP001596220">
    <property type="component" value="Unassembled WGS sequence"/>
</dbReference>
<dbReference type="InterPro" id="IPR001851">
    <property type="entry name" value="ABC_transp_permease"/>
</dbReference>
<feature type="transmembrane region" description="Helical" evidence="10">
    <location>
        <begin position="253"/>
        <end position="271"/>
    </location>
</feature>
<evidence type="ECO:0000256" key="5">
    <source>
        <dbReference type="ARBA" id="ARBA00022692"/>
    </source>
</evidence>
<keyword evidence="6 10" id="KW-1133">Transmembrane helix</keyword>
<reference evidence="12" key="1">
    <citation type="journal article" date="2019" name="Int. J. Syst. Evol. Microbiol.">
        <title>The Global Catalogue of Microorganisms (GCM) 10K type strain sequencing project: providing services to taxonomists for standard genome sequencing and annotation.</title>
        <authorList>
            <consortium name="The Broad Institute Genomics Platform"/>
            <consortium name="The Broad Institute Genome Sequencing Center for Infectious Disease"/>
            <person name="Wu L."/>
            <person name="Ma J."/>
        </authorList>
    </citation>
    <scope>NUCLEOTIDE SEQUENCE [LARGE SCALE GENOMIC DNA]</scope>
    <source>
        <strain evidence="12">CGMCC 4.7246</strain>
    </source>
</reference>
<name>A0ABW1P839_9PSEU</name>
<dbReference type="PANTHER" id="PTHR32196:SF71">
    <property type="entry name" value="AUTOINDUCER 2 IMPORT SYSTEM PERMEASE PROTEIN LSRD"/>
    <property type="match status" value="1"/>
</dbReference>
<accession>A0ABW1P839</accession>
<dbReference type="RefSeq" id="WP_380637452.1">
    <property type="nucleotide sequence ID" value="NZ_JBHSQO010000017.1"/>
</dbReference>
<feature type="transmembrane region" description="Helical" evidence="10">
    <location>
        <begin position="160"/>
        <end position="183"/>
    </location>
</feature>
<keyword evidence="12" id="KW-1185">Reference proteome</keyword>
<feature type="compositionally biased region" description="Polar residues" evidence="9">
    <location>
        <begin position="7"/>
        <end position="18"/>
    </location>
</feature>
<gene>
    <name evidence="11" type="ORF">ACFP3R_18395</name>
</gene>
<dbReference type="EMBL" id="JBHSQO010000017">
    <property type="protein sequence ID" value="MFC6091250.1"/>
    <property type="molecule type" value="Genomic_DNA"/>
</dbReference>
<evidence type="ECO:0000256" key="3">
    <source>
        <dbReference type="ARBA" id="ARBA00022475"/>
    </source>
</evidence>
<feature type="transmembrane region" description="Helical" evidence="10">
    <location>
        <begin position="54"/>
        <end position="75"/>
    </location>
</feature>
<evidence type="ECO:0000313" key="12">
    <source>
        <dbReference type="Proteomes" id="UP001596220"/>
    </source>
</evidence>
<feature type="transmembrane region" description="Helical" evidence="10">
    <location>
        <begin position="283"/>
        <end position="301"/>
    </location>
</feature>
<comment type="subcellular location">
    <subcellularLocation>
        <location evidence="1">Cell membrane</location>
        <topology evidence="1">Multi-pass membrane protein</topology>
    </subcellularLocation>
</comment>
<evidence type="ECO:0000256" key="10">
    <source>
        <dbReference type="SAM" id="Phobius"/>
    </source>
</evidence>
<feature type="transmembrane region" description="Helical" evidence="10">
    <location>
        <begin position="132"/>
        <end position="153"/>
    </location>
</feature>
<keyword evidence="5 10" id="KW-0812">Transmembrane</keyword>
<feature type="transmembrane region" description="Helical" evidence="10">
    <location>
        <begin position="81"/>
        <end position="100"/>
    </location>
</feature>
<feature type="transmembrane region" description="Helical" evidence="10">
    <location>
        <begin position="107"/>
        <end position="126"/>
    </location>
</feature>
<keyword evidence="2" id="KW-0813">Transport</keyword>
<protein>
    <recommendedName>
        <fullName evidence="8">Autoinducer 2 import system permease protein LsrD</fullName>
    </recommendedName>
</protein>
<feature type="transmembrane region" description="Helical" evidence="10">
    <location>
        <begin position="335"/>
        <end position="354"/>
    </location>
</feature>
<sequence length="366" mass="37047">MARDTLPENTSPENTSPENADPENASPKSAGPENSRPENAGAVLRSALTRWDTALLVVLAAVVVVAGLAVDGFATGRNAQFLLLDVVAIALIALPLTLIVITGEIDLSVASTLGLCSAVMGQLWVAGLPLELIVVLVVLLGAVLGAVNAVFVTRFALPSLAVTIGTLAAYRGLAFVVLGDQAVADFPADWTAAASSTVAGGGVPWAVVVALALAVVFGVVLHATPFGRSLYAMGNNAEAAAFAGIRVARAKSWLFVVSGAVSGLAGVYWTLRFASARADNAAGLELAVVAAVLLGGVSIFGGRGTLLGVLAGVLLLGAVRNALQLADVAADTLDVVTGGLLIASVVVPNAVTLGRARLRRGRRRPT</sequence>
<evidence type="ECO:0000256" key="2">
    <source>
        <dbReference type="ARBA" id="ARBA00022448"/>
    </source>
</evidence>
<evidence type="ECO:0000256" key="9">
    <source>
        <dbReference type="SAM" id="MobiDB-lite"/>
    </source>
</evidence>
<feature type="region of interest" description="Disordered" evidence="9">
    <location>
        <begin position="1"/>
        <end position="38"/>
    </location>
</feature>
<organism evidence="11 12">
    <name type="scientific">Saccharothrix lopnurensis</name>
    <dbReference type="NCBI Taxonomy" id="1670621"/>
    <lineage>
        <taxon>Bacteria</taxon>
        <taxon>Bacillati</taxon>
        <taxon>Actinomycetota</taxon>
        <taxon>Actinomycetes</taxon>
        <taxon>Pseudonocardiales</taxon>
        <taxon>Pseudonocardiaceae</taxon>
        <taxon>Saccharothrix</taxon>
    </lineage>
</organism>
<dbReference type="CDD" id="cd06579">
    <property type="entry name" value="TM_PBP1_transp_AraH_like"/>
    <property type="match status" value="1"/>
</dbReference>
<dbReference type="Pfam" id="PF02653">
    <property type="entry name" value="BPD_transp_2"/>
    <property type="match status" value="1"/>
</dbReference>
<evidence type="ECO:0000313" key="11">
    <source>
        <dbReference type="EMBL" id="MFC6091250.1"/>
    </source>
</evidence>
<dbReference type="PANTHER" id="PTHR32196">
    <property type="entry name" value="ABC TRANSPORTER PERMEASE PROTEIN YPHD-RELATED-RELATED"/>
    <property type="match status" value="1"/>
</dbReference>
<feature type="transmembrane region" description="Helical" evidence="10">
    <location>
        <begin position="203"/>
        <end position="223"/>
    </location>
</feature>